<feature type="compositionally biased region" description="Low complexity" evidence="1">
    <location>
        <begin position="282"/>
        <end position="302"/>
    </location>
</feature>
<dbReference type="VEuPathDB" id="FungiDB:MELLADRAFT_91565"/>
<organism evidence="3">
    <name type="scientific">Melampsora larici-populina (strain 98AG31 / pathotype 3-4-7)</name>
    <name type="common">Poplar leaf rust fungus</name>
    <dbReference type="NCBI Taxonomy" id="747676"/>
    <lineage>
        <taxon>Eukaryota</taxon>
        <taxon>Fungi</taxon>
        <taxon>Dikarya</taxon>
        <taxon>Basidiomycota</taxon>
        <taxon>Pucciniomycotina</taxon>
        <taxon>Pucciniomycetes</taxon>
        <taxon>Pucciniales</taxon>
        <taxon>Melampsoraceae</taxon>
        <taxon>Melampsora</taxon>
    </lineage>
</organism>
<dbReference type="Proteomes" id="UP000001072">
    <property type="component" value="Unassembled WGS sequence"/>
</dbReference>
<gene>
    <name evidence="2" type="ORF">MELLADRAFT_91565</name>
</gene>
<evidence type="ECO:0000256" key="1">
    <source>
        <dbReference type="SAM" id="MobiDB-lite"/>
    </source>
</evidence>
<dbReference type="AlphaFoldDB" id="F4RZI3"/>
<keyword evidence="3" id="KW-1185">Reference proteome</keyword>
<dbReference type="GeneID" id="18935946"/>
<dbReference type="HOGENOM" id="CLU_052203_0_0_1"/>
<sequence>MSDEDAVTGHGIYLSANFEIEEKISSDQTKDAAYRTYILSIPCTGANRARSFSYEIRATGFSGKGFKLLAKNIYNLRGGFFPRNRLDTSNDQLFFEALDRGIITHNEGFVHNLSDTVGITGLGRVSKTETILEETIQHLIPKNPGLDKLTTVVTVEHSDYHPEKRAQVCRVEYRIRPFPHLAGSHKTMRVGRECLFHGYIKDFNEVTECYIAIVNKVSATCGNAEPHEMGNGSGMKKSIEGGSSSQVNPNKPVKFNPRAVNSPFKSPLITSDSKSSLPFGPSEFTETSFSSASSRSQASSAQKVFGEPEVEETGEEPVRPKATKGCAPPKSNKSTAPPPSKRPRAPRAIRAKAGRSSGSGAVVDIASDD</sequence>
<dbReference type="EMBL" id="GL883132">
    <property type="protein sequence ID" value="EGG02232.1"/>
    <property type="molecule type" value="Genomic_DNA"/>
</dbReference>
<evidence type="ECO:0000313" key="2">
    <source>
        <dbReference type="EMBL" id="EGG02232.1"/>
    </source>
</evidence>
<reference evidence="3" key="1">
    <citation type="journal article" date="2011" name="Proc. Natl. Acad. Sci. U.S.A.">
        <title>Obligate biotrophy features unraveled by the genomic analysis of rust fungi.</title>
        <authorList>
            <person name="Duplessis S."/>
            <person name="Cuomo C.A."/>
            <person name="Lin Y.-C."/>
            <person name="Aerts A."/>
            <person name="Tisserant E."/>
            <person name="Veneault-Fourrey C."/>
            <person name="Joly D.L."/>
            <person name="Hacquard S."/>
            <person name="Amselem J."/>
            <person name="Cantarel B.L."/>
            <person name="Chiu R."/>
            <person name="Coutinho P.M."/>
            <person name="Feau N."/>
            <person name="Field M."/>
            <person name="Frey P."/>
            <person name="Gelhaye E."/>
            <person name="Goldberg J."/>
            <person name="Grabherr M.G."/>
            <person name="Kodira C.D."/>
            <person name="Kohler A."/>
            <person name="Kuees U."/>
            <person name="Lindquist E.A."/>
            <person name="Lucas S.M."/>
            <person name="Mago R."/>
            <person name="Mauceli E."/>
            <person name="Morin E."/>
            <person name="Murat C."/>
            <person name="Pangilinan J.L."/>
            <person name="Park R."/>
            <person name="Pearson M."/>
            <person name="Quesneville H."/>
            <person name="Rouhier N."/>
            <person name="Sakthikumar S."/>
            <person name="Salamov A.A."/>
            <person name="Schmutz J."/>
            <person name="Selles B."/>
            <person name="Shapiro H."/>
            <person name="Tanguay P."/>
            <person name="Tuskan G.A."/>
            <person name="Henrissat B."/>
            <person name="Van de Peer Y."/>
            <person name="Rouze P."/>
            <person name="Ellis J.G."/>
            <person name="Dodds P.N."/>
            <person name="Schein J.E."/>
            <person name="Zhong S."/>
            <person name="Hamelin R.C."/>
            <person name="Grigoriev I.V."/>
            <person name="Szabo L.J."/>
            <person name="Martin F."/>
        </authorList>
    </citation>
    <scope>NUCLEOTIDE SEQUENCE [LARGE SCALE GENOMIC DNA]</scope>
    <source>
        <strain evidence="3">98AG31 / pathotype 3-4-7</strain>
    </source>
</reference>
<feature type="region of interest" description="Disordered" evidence="1">
    <location>
        <begin position="228"/>
        <end position="369"/>
    </location>
</feature>
<dbReference type="InParanoid" id="F4RZI3"/>
<dbReference type="KEGG" id="mlr:MELLADRAFT_91565"/>
<proteinExistence type="predicted"/>
<name>F4RZI3_MELLP</name>
<feature type="compositionally biased region" description="Basic residues" evidence="1">
    <location>
        <begin position="341"/>
        <end position="353"/>
    </location>
</feature>
<protein>
    <submittedName>
        <fullName evidence="2">Uncharacterized protein</fullName>
    </submittedName>
</protein>
<dbReference type="RefSeq" id="XP_007414489.1">
    <property type="nucleotide sequence ID" value="XM_007414427.1"/>
</dbReference>
<accession>F4RZI3</accession>
<evidence type="ECO:0000313" key="3">
    <source>
        <dbReference type="Proteomes" id="UP000001072"/>
    </source>
</evidence>